<dbReference type="Proteomes" id="UP001179280">
    <property type="component" value="Unassembled WGS sequence"/>
</dbReference>
<protein>
    <recommendedName>
        <fullName evidence="5">Lipoprotein</fullName>
    </recommendedName>
</protein>
<comment type="caution">
    <text evidence="3">The sequence shown here is derived from an EMBL/GenBank/DDBJ whole genome shotgun (WGS) entry which is preliminary data.</text>
</comment>
<dbReference type="Gene3D" id="2.50.20.20">
    <property type="match status" value="1"/>
</dbReference>
<accession>A0ABS2SRU6</accession>
<sequence>MKKMSWLAVAPASALMLVACGSGETNGDADDANGDSSTGEEATETSEQLTVEEVLTNTTEAMSDINSYRTELAMAYNMAFTDGESEEQMDFAFDVTADSITEPLALYMDLSMTASEMGMTIGMEQYIQDGIMYMQNPMGGEWLKMDMSDELAMAEDYQMDTQEQIDLLLDSSDQVTMTEDGDSYVLTLEGDEASYQELIQSFMEMGQDDMMMSGQDMEMMMESLDIENMSYTLTINQDTFLQEAVTMTVDMMIEEEGEMVTVSMNVDGTFSMYDEIDEIDVPQEAIDNAVNIEESMGGFEMEEEEESDL</sequence>
<evidence type="ECO:0000313" key="3">
    <source>
        <dbReference type="EMBL" id="MBM7837886.1"/>
    </source>
</evidence>
<dbReference type="InterPro" id="IPR046720">
    <property type="entry name" value="DUF6612"/>
</dbReference>
<evidence type="ECO:0000256" key="2">
    <source>
        <dbReference type="SAM" id="SignalP"/>
    </source>
</evidence>
<organism evidence="3 4">
    <name type="scientific">Shouchella xiaoxiensis</name>
    <dbReference type="NCBI Taxonomy" id="766895"/>
    <lineage>
        <taxon>Bacteria</taxon>
        <taxon>Bacillati</taxon>
        <taxon>Bacillota</taxon>
        <taxon>Bacilli</taxon>
        <taxon>Bacillales</taxon>
        <taxon>Bacillaceae</taxon>
        <taxon>Shouchella</taxon>
    </lineage>
</organism>
<reference evidence="3" key="1">
    <citation type="submission" date="2021-01" db="EMBL/GenBank/DDBJ databases">
        <title>Genomic Encyclopedia of Type Strains, Phase IV (KMG-IV): sequencing the most valuable type-strain genomes for metagenomic binning, comparative biology and taxonomic classification.</title>
        <authorList>
            <person name="Goeker M."/>
        </authorList>
    </citation>
    <scope>NUCLEOTIDE SEQUENCE</scope>
    <source>
        <strain evidence="3">DSM 21943</strain>
    </source>
</reference>
<proteinExistence type="predicted"/>
<name>A0ABS2SRU6_9BACI</name>
<keyword evidence="4" id="KW-1185">Reference proteome</keyword>
<evidence type="ECO:0008006" key="5">
    <source>
        <dbReference type="Google" id="ProtNLM"/>
    </source>
</evidence>
<feature type="chain" id="PRO_5047052903" description="Lipoprotein" evidence="2">
    <location>
        <begin position="22"/>
        <end position="309"/>
    </location>
</feature>
<feature type="compositionally biased region" description="Low complexity" evidence="1">
    <location>
        <begin position="36"/>
        <end position="48"/>
    </location>
</feature>
<feature type="region of interest" description="Disordered" evidence="1">
    <location>
        <begin position="26"/>
        <end position="48"/>
    </location>
</feature>
<keyword evidence="2" id="KW-0732">Signal</keyword>
<dbReference type="Pfam" id="PF20316">
    <property type="entry name" value="DUF6612"/>
    <property type="match status" value="1"/>
</dbReference>
<evidence type="ECO:0000313" key="4">
    <source>
        <dbReference type="Proteomes" id="UP001179280"/>
    </source>
</evidence>
<dbReference type="EMBL" id="JAFBCV010000003">
    <property type="protein sequence ID" value="MBM7837886.1"/>
    <property type="molecule type" value="Genomic_DNA"/>
</dbReference>
<evidence type="ECO:0000256" key="1">
    <source>
        <dbReference type="SAM" id="MobiDB-lite"/>
    </source>
</evidence>
<feature type="signal peptide" evidence="2">
    <location>
        <begin position="1"/>
        <end position="21"/>
    </location>
</feature>
<dbReference type="PROSITE" id="PS51257">
    <property type="entry name" value="PROKAR_LIPOPROTEIN"/>
    <property type="match status" value="1"/>
</dbReference>
<gene>
    <name evidence="3" type="ORF">JOC54_001117</name>
</gene>